<accession>A0A1C0AAV8</accession>
<sequence length="143" mass="17491">MAIKWKDDLLIGVEEIDQQHKEIFKRSNYFLNFLNNNEKEDKNTIIDEMENLFYFLTDYFVTHFSSEERLQEEYNYPDYEKHQFIHKNFIDKITELKFDFINENEDIHSLAVKLKEEVLVWLVEHINKEDKKVGEYINSSIEE</sequence>
<evidence type="ECO:0000259" key="4">
    <source>
        <dbReference type="Pfam" id="PF01814"/>
    </source>
</evidence>
<evidence type="ECO:0000256" key="3">
    <source>
        <dbReference type="ARBA" id="ARBA00023004"/>
    </source>
</evidence>
<proteinExistence type="inferred from homology"/>
<dbReference type="InterPro" id="IPR012312">
    <property type="entry name" value="Hemerythrin-like"/>
</dbReference>
<feature type="domain" description="Hemerythrin-like" evidence="4">
    <location>
        <begin position="12"/>
        <end position="134"/>
    </location>
</feature>
<reference evidence="6" key="1">
    <citation type="submission" date="2016-07" db="EMBL/GenBank/DDBJ databases">
        <authorList>
            <person name="Florea S."/>
            <person name="Webb J.S."/>
            <person name="Jaromczyk J."/>
            <person name="Schardl C.L."/>
        </authorList>
    </citation>
    <scope>NUCLEOTIDE SEQUENCE [LARGE SCALE GENOMIC DNA]</scope>
    <source>
        <strain evidence="6">Z6</strain>
    </source>
</reference>
<dbReference type="AlphaFoldDB" id="A0A1C0AAV8"/>
<dbReference type="NCBIfam" id="TIGR02481">
    <property type="entry name" value="hemeryth_dom"/>
    <property type="match status" value="1"/>
</dbReference>
<evidence type="ECO:0000256" key="2">
    <source>
        <dbReference type="ARBA" id="ARBA00022723"/>
    </source>
</evidence>
<dbReference type="InterPro" id="IPR012827">
    <property type="entry name" value="Hemerythrin_metal-bd"/>
</dbReference>
<dbReference type="EMBL" id="LWDV01000008">
    <property type="protein sequence ID" value="OCL27427.1"/>
    <property type="molecule type" value="Genomic_DNA"/>
</dbReference>
<dbReference type="Proteomes" id="UP000093514">
    <property type="component" value="Unassembled WGS sequence"/>
</dbReference>
<dbReference type="PANTHER" id="PTHR37164:SF1">
    <property type="entry name" value="BACTERIOHEMERYTHRIN"/>
    <property type="match status" value="1"/>
</dbReference>
<dbReference type="NCBIfam" id="NF033749">
    <property type="entry name" value="bact_hemeryth"/>
    <property type="match status" value="1"/>
</dbReference>
<dbReference type="SUPFAM" id="SSF47188">
    <property type="entry name" value="Hemerythrin-like"/>
    <property type="match status" value="1"/>
</dbReference>
<comment type="similarity">
    <text evidence="1">Belongs to the hemerythrin family.</text>
</comment>
<organism evidence="5 6">
    <name type="scientific">Orenia metallireducens</name>
    <dbReference type="NCBI Taxonomy" id="1413210"/>
    <lineage>
        <taxon>Bacteria</taxon>
        <taxon>Bacillati</taxon>
        <taxon>Bacillota</taxon>
        <taxon>Clostridia</taxon>
        <taxon>Halanaerobiales</taxon>
        <taxon>Halobacteroidaceae</taxon>
        <taxon>Orenia</taxon>
    </lineage>
</organism>
<keyword evidence="2" id="KW-0479">Metal-binding</keyword>
<keyword evidence="3" id="KW-0408">Iron</keyword>
<evidence type="ECO:0000313" key="6">
    <source>
        <dbReference type="Proteomes" id="UP000093514"/>
    </source>
</evidence>
<dbReference type="Gene3D" id="1.20.120.50">
    <property type="entry name" value="Hemerythrin-like"/>
    <property type="match status" value="1"/>
</dbReference>
<gene>
    <name evidence="5" type="ORF">U472_07525</name>
</gene>
<dbReference type="CDD" id="cd12107">
    <property type="entry name" value="Hemerythrin"/>
    <property type="match status" value="1"/>
</dbReference>
<dbReference type="InterPro" id="IPR035938">
    <property type="entry name" value="Hemerythrin-like_sf"/>
</dbReference>
<evidence type="ECO:0000256" key="1">
    <source>
        <dbReference type="ARBA" id="ARBA00010587"/>
    </source>
</evidence>
<comment type="caution">
    <text evidence="5">The sequence shown here is derived from an EMBL/GenBank/DDBJ whole genome shotgun (WGS) entry which is preliminary data.</text>
</comment>
<reference evidence="5 6" key="2">
    <citation type="submission" date="2016-08" db="EMBL/GenBank/DDBJ databases">
        <title>Orenia metallireducens sp. nov. strain Z6, a Novel Metal-reducing Firmicute from the Deep Subsurface.</title>
        <authorList>
            <person name="Maxim B.I."/>
            <person name="Kenneth K."/>
            <person name="Flynn T.M."/>
            <person name="Oloughlin E.J."/>
            <person name="Locke R.A."/>
            <person name="Weber J.R."/>
            <person name="Egan S.M."/>
            <person name="Mackie R.I."/>
            <person name="Cann I.K."/>
        </authorList>
    </citation>
    <scope>NUCLEOTIDE SEQUENCE [LARGE SCALE GENOMIC DNA]</scope>
    <source>
        <strain evidence="5 6">Z6</strain>
    </source>
</reference>
<dbReference type="InterPro" id="IPR050669">
    <property type="entry name" value="Hemerythrin"/>
</dbReference>
<dbReference type="PANTHER" id="PTHR37164">
    <property type="entry name" value="BACTERIOHEMERYTHRIN"/>
    <property type="match status" value="1"/>
</dbReference>
<name>A0A1C0AAV8_9FIRM</name>
<evidence type="ECO:0000313" key="5">
    <source>
        <dbReference type="EMBL" id="OCL27427.1"/>
    </source>
</evidence>
<dbReference type="GO" id="GO:0046872">
    <property type="term" value="F:metal ion binding"/>
    <property type="evidence" value="ECO:0007669"/>
    <property type="project" value="UniProtKB-KW"/>
</dbReference>
<keyword evidence="6" id="KW-1185">Reference proteome</keyword>
<dbReference type="Pfam" id="PF01814">
    <property type="entry name" value="Hemerythrin"/>
    <property type="match status" value="1"/>
</dbReference>
<protein>
    <recommendedName>
        <fullName evidence="4">Hemerythrin-like domain-containing protein</fullName>
    </recommendedName>
</protein>